<dbReference type="NCBIfam" id="NF046055">
    <property type="entry name" value="restr_BPTD_3080"/>
    <property type="match status" value="1"/>
</dbReference>
<name>A0A975BR92_9BACT</name>
<dbReference type="InterPro" id="IPR006935">
    <property type="entry name" value="Helicase/UvrB_N"/>
</dbReference>
<dbReference type="AlphaFoldDB" id="A0A975BR92"/>
<keyword evidence="2" id="KW-0255">Endonuclease</keyword>
<dbReference type="Gene3D" id="3.40.50.300">
    <property type="entry name" value="P-loop containing nucleotide triphosphate hydrolases"/>
    <property type="match status" value="2"/>
</dbReference>
<dbReference type="SUPFAM" id="SSF52540">
    <property type="entry name" value="P-loop containing nucleoside triphosphate hydrolases"/>
    <property type="match status" value="1"/>
</dbReference>
<proteinExistence type="predicted"/>
<dbReference type="Pfam" id="PF04851">
    <property type="entry name" value="ResIII"/>
    <property type="match status" value="1"/>
</dbReference>
<dbReference type="InterPro" id="IPR050742">
    <property type="entry name" value="Helicase_Restrict-Modif_Enz"/>
</dbReference>
<reference evidence="2" key="1">
    <citation type="journal article" date="2021" name="Microb. Physiol.">
        <title>Proteogenomic Insights into the Physiology of Marine, Sulfate-Reducing, Filamentous Desulfonema limicola and Desulfonema magnum.</title>
        <authorList>
            <person name="Schnaars V."/>
            <person name="Wohlbrand L."/>
            <person name="Scheve S."/>
            <person name="Hinrichs C."/>
            <person name="Reinhardt R."/>
            <person name="Rabus R."/>
        </authorList>
    </citation>
    <scope>NUCLEOTIDE SEQUENCE</scope>
    <source>
        <strain evidence="2">4be13</strain>
    </source>
</reference>
<feature type="domain" description="Helicase/UvrB N-terminal" evidence="1">
    <location>
        <begin position="143"/>
        <end position="355"/>
    </location>
</feature>
<protein>
    <submittedName>
        <fullName evidence="2">Restriction endonuclease family protein</fullName>
    </submittedName>
</protein>
<dbReference type="Proteomes" id="UP000663722">
    <property type="component" value="Chromosome"/>
</dbReference>
<sequence length="987" mass="114302">MSSSFNPILNSPFEEPDHYYDTQLDGSLDYDNIISGRRPFVPDVPLAPVKPGKQKQVFTVKDVSDTYDTHLVNLIRREAGAWRTAGYPNVTRVTGELLTFWFLNPERNNKLFFAQREAIEIAVWLNEAAEKSNAGQNILNRIREGQVIRKTHTGFNLPRIAFKMATGTGKTVVMAMQILYHFFNRTEYRNDVRFADYFLILTPGITIKDRLGVLFADTEARHKYDAKDYYHIRDLVPYAFENRLSGLNAKLVITNRHSLERRVLKGNKKSPFDGKKGRNKDHGMEDYARVIQKVLGKFRKGRRVVVINDEAHHCYLPKVKTKQKENQRAAVWITGIAEIAKKFKVRAVYDLSATPYYLNGSGYDPYTLFPWVVSDFGLVEAMESGLVKIPFMPETDTTQEIEMPKLRNIYEFVKDDLPKKSAKKQKFTAHPQLPELVRIGLEQFYSHYKKEYEKVRELFDSPPVFIVVCNNTSISSEIFRYIAGYEIEREEGETQVVNGKFELFDNFDPNTRQLLRKPPTLLIDSEELENSDQITPQFKKIFASEIERFKADYRRLRPDRSVDQITDSDLLREVVNTVGKMGTLGAHVRCVVSVSMLTEGWDANTVTHIMGLRAFGSQLLCEQVVGRALRRVNYYRDETGQFPPEYAHVIGVPFKFFKGGKTAVTPPKGDMVQIRALPERGAYEICFPNITGYRIERLNDEIRADFSQIEPFEIDGSKLPAETKLTTAFSPASKTLSLEELKEKREQELIYHITQSLISLCFRDDDGNPLFYHFPVLKKIVQEWVRTKVCCIGDAFKNMLFHLDEMRYCHHIMRGIHADQQKHDSILPVFNSYNKFGSTCHVNGVTRKKIYQTTKSHVNFVVADTNAWEQIAAKTLEEMDEVVCYVKNEFLGFAIPYLKDGKDDKHYYPDFIAQCKSENGKRIQLIIEITGMNKDKAEKKWYVENRWLPAVNTVREKYEYDEWRFVEIADDIRDIKNQLIEKIRECV</sequence>
<dbReference type="GO" id="GO:0005829">
    <property type="term" value="C:cytosol"/>
    <property type="evidence" value="ECO:0007669"/>
    <property type="project" value="TreeGrafter"/>
</dbReference>
<keyword evidence="3" id="KW-1185">Reference proteome</keyword>
<organism evidence="2 3">
    <name type="scientific">Desulfonema magnum</name>
    <dbReference type="NCBI Taxonomy" id="45655"/>
    <lineage>
        <taxon>Bacteria</taxon>
        <taxon>Pseudomonadati</taxon>
        <taxon>Thermodesulfobacteriota</taxon>
        <taxon>Desulfobacteria</taxon>
        <taxon>Desulfobacterales</taxon>
        <taxon>Desulfococcaceae</taxon>
        <taxon>Desulfonema</taxon>
    </lineage>
</organism>
<dbReference type="GO" id="GO:0016787">
    <property type="term" value="F:hydrolase activity"/>
    <property type="evidence" value="ECO:0007669"/>
    <property type="project" value="InterPro"/>
</dbReference>
<dbReference type="KEGG" id="dmm:dnm_062320"/>
<dbReference type="GO" id="GO:0004519">
    <property type="term" value="F:endonuclease activity"/>
    <property type="evidence" value="ECO:0007669"/>
    <property type="project" value="UniProtKB-KW"/>
</dbReference>
<dbReference type="GO" id="GO:0003677">
    <property type="term" value="F:DNA binding"/>
    <property type="evidence" value="ECO:0007669"/>
    <property type="project" value="InterPro"/>
</dbReference>
<dbReference type="PANTHER" id="PTHR47396">
    <property type="entry name" value="TYPE I RESTRICTION ENZYME ECOKI R PROTEIN"/>
    <property type="match status" value="1"/>
</dbReference>
<evidence type="ECO:0000259" key="1">
    <source>
        <dbReference type="Pfam" id="PF04851"/>
    </source>
</evidence>
<dbReference type="REBASE" id="469436">
    <property type="entry name" value="Dma2077ORF62340P"/>
</dbReference>
<dbReference type="PANTHER" id="PTHR47396:SF1">
    <property type="entry name" value="ATP-DEPENDENT HELICASE IRC3-RELATED"/>
    <property type="match status" value="1"/>
</dbReference>
<keyword evidence="2" id="KW-0378">Hydrolase</keyword>
<dbReference type="EMBL" id="CP061800">
    <property type="protein sequence ID" value="QTA90171.1"/>
    <property type="molecule type" value="Genomic_DNA"/>
</dbReference>
<keyword evidence="2" id="KW-0540">Nuclease</keyword>
<accession>A0A975BR92</accession>
<dbReference type="RefSeq" id="WP_207678489.1">
    <property type="nucleotide sequence ID" value="NZ_CP061800.1"/>
</dbReference>
<evidence type="ECO:0000313" key="2">
    <source>
        <dbReference type="EMBL" id="QTA90171.1"/>
    </source>
</evidence>
<dbReference type="InterPro" id="IPR027417">
    <property type="entry name" value="P-loop_NTPase"/>
</dbReference>
<gene>
    <name evidence="2" type="ORF">dnm_062320</name>
</gene>
<dbReference type="GO" id="GO:0005524">
    <property type="term" value="F:ATP binding"/>
    <property type="evidence" value="ECO:0007669"/>
    <property type="project" value="InterPro"/>
</dbReference>
<evidence type="ECO:0000313" key="3">
    <source>
        <dbReference type="Proteomes" id="UP000663722"/>
    </source>
</evidence>